<keyword evidence="3" id="KW-1185">Reference proteome</keyword>
<reference evidence="2" key="1">
    <citation type="submission" date="2022-03" db="EMBL/GenBank/DDBJ databases">
        <authorList>
            <person name="Martin H S."/>
        </authorList>
    </citation>
    <scope>NUCLEOTIDE SEQUENCE</scope>
</reference>
<sequence>MAMGSRQITEKSLSLIRSLPRISLGNIRDNPGSKITQKRGRGQHGGDKHGAEYPMSHITKDIITEDNIHQFHY</sequence>
<feature type="region of interest" description="Disordered" evidence="1">
    <location>
        <begin position="26"/>
        <end position="55"/>
    </location>
</feature>
<evidence type="ECO:0000256" key="1">
    <source>
        <dbReference type="SAM" id="MobiDB-lite"/>
    </source>
</evidence>
<evidence type="ECO:0000313" key="3">
    <source>
        <dbReference type="Proteomes" id="UP000837857"/>
    </source>
</evidence>
<organism evidence="2 3">
    <name type="scientific">Iphiclides podalirius</name>
    <name type="common">scarce swallowtail</name>
    <dbReference type="NCBI Taxonomy" id="110791"/>
    <lineage>
        <taxon>Eukaryota</taxon>
        <taxon>Metazoa</taxon>
        <taxon>Ecdysozoa</taxon>
        <taxon>Arthropoda</taxon>
        <taxon>Hexapoda</taxon>
        <taxon>Insecta</taxon>
        <taxon>Pterygota</taxon>
        <taxon>Neoptera</taxon>
        <taxon>Endopterygota</taxon>
        <taxon>Lepidoptera</taxon>
        <taxon>Glossata</taxon>
        <taxon>Ditrysia</taxon>
        <taxon>Papilionoidea</taxon>
        <taxon>Papilionidae</taxon>
        <taxon>Papilioninae</taxon>
        <taxon>Iphiclides</taxon>
    </lineage>
</organism>
<name>A0ABN8ITL4_9NEOP</name>
<protein>
    <submittedName>
        <fullName evidence="2">Uncharacterized protein</fullName>
    </submittedName>
</protein>
<evidence type="ECO:0000313" key="2">
    <source>
        <dbReference type="EMBL" id="CAH2066916.1"/>
    </source>
</evidence>
<proteinExistence type="predicted"/>
<dbReference type="EMBL" id="OW152816">
    <property type="protein sequence ID" value="CAH2066916.1"/>
    <property type="molecule type" value="Genomic_DNA"/>
</dbReference>
<accession>A0ABN8ITL4</accession>
<dbReference type="Proteomes" id="UP000837857">
    <property type="component" value="Chromosome 4"/>
</dbReference>
<gene>
    <name evidence="2" type="ORF">IPOD504_LOCUS13640</name>
</gene>
<feature type="non-terminal residue" evidence="2">
    <location>
        <position position="1"/>
    </location>
</feature>